<accession>A0ABY9TU81</accession>
<reference evidence="7" key="1">
    <citation type="submission" date="2023-09" db="EMBL/GenBank/DDBJ databases">
        <authorList>
            <person name="Li S."/>
            <person name="Li X."/>
            <person name="Zhang C."/>
            <person name="Zhao Z."/>
        </authorList>
    </citation>
    <scope>NUCLEOTIDE SEQUENCE [LARGE SCALE GENOMIC DNA]</scope>
    <source>
        <strain evidence="7">SQ149</strain>
    </source>
</reference>
<dbReference type="InterPro" id="IPR035986">
    <property type="entry name" value="PKD_dom_sf"/>
</dbReference>
<dbReference type="Pfam" id="PF22352">
    <property type="entry name" value="K319L-like_PKD"/>
    <property type="match status" value="2"/>
</dbReference>
<feature type="domain" description="Cytochrome c" evidence="5">
    <location>
        <begin position="559"/>
        <end position="681"/>
    </location>
</feature>
<dbReference type="SUPFAM" id="SSF48695">
    <property type="entry name" value="Multiheme cytochromes"/>
    <property type="match status" value="1"/>
</dbReference>
<dbReference type="PANTHER" id="PTHR46182:SF2">
    <property type="entry name" value="FI19480P1"/>
    <property type="match status" value="1"/>
</dbReference>
<keyword evidence="2 4" id="KW-0479">Metal-binding</keyword>
<name>A0ABY9TU81_9GAMM</name>
<feature type="domain" description="Cytochrome c" evidence="5">
    <location>
        <begin position="803"/>
        <end position="937"/>
    </location>
</feature>
<evidence type="ECO:0000256" key="3">
    <source>
        <dbReference type="ARBA" id="ARBA00023004"/>
    </source>
</evidence>
<dbReference type="EMBL" id="CP134145">
    <property type="protein sequence ID" value="WNC71878.1"/>
    <property type="molecule type" value="Genomic_DNA"/>
</dbReference>
<sequence length="1204" mass="127814">MRLGNSSGLLSATLFHFKIFYRLLFVISMLSLAGCDHDDDDDNDENPDTNITANAGVDQQVTPQAIVTLPGSGSTDNGTISSYAWTQTSGDIVSLLNSDNATASFTSPSNPVDNVLTFELTVTGSESNFATDTVDITVQVDGGGGTIPPTAEAGSDKAAMYGDVVNLFGIGTDSDGSIVSYQWQQTSGETVTLINPTFPTTKFTVPNIEASDLVFELTVTDNDGLSATDIVTVSIEGEVVEPPIDGEALFESECGDCHIGNGLGSGTIGRDLTGYTFEQLSNAPDSMIGHLTDPELQAIADALVPEIIDGEALFESECGDCHIGNGLGSGTIGRDLTGYTFEQLSNAPDSMIGHLTDPELQAIADALVPEIIDGEALFESECGDCHIGNGLGSGTIGRDLTGYTFEQLSKAPDSMIGHLTDPELQAIADALVPEIIDGVALFETTCGTSGCHTANGHGVGTISDKTHKNVAQIEGAIASDFGGMGAIELTAEELLAIELAISNTPQFFAAECSTCHGFDELADKTPEQISWAIGKFDPMMIPDYEVLNERQLLEISDYLVPLDGTALFDTKCGHCHTVNEIGVFGDKTNKNAQQIRGAIDDGKMTVTVNDAELHAIELAITNIPELFIEKCSSCHSKEEKGDATFEQIKTAIANNAGDEMGVVVVNDRQIQVISDYLALDGEQIFTSTCGASCHTANGLGPDEPIYSDKTNKNVQQILDEGMEIGPGFALNERQVTSVEVAITDPQKLLQDSCSGSSCHDPVDVMKENATVEEITTQIGFSMGNGAPNFTENLNPRQIQVIADELINGETLFVAKCGGCHIANGFGTGTIGFDKTNKNFEQITGAIANNGSMKDDPTLTALTPRQIEEIAIAISSPADLFDTRCGAACHTKEDLAGKTAEEITNVIRFTPPMLGDDEIDILDQRQIQEISNFVFNSESFFESDTGCGFCHAGNGYGNATTPTDLTDKSFDELKAAIIARPTMGDFAHLSDFQIAEIANLMKSPDGVALYEEHCDHCHVGNGMDDGGSYSDRTNSTVEQITNAIFGGGDIPNGIGMMSDLNFLRDVEISALSDALFDAESFFATPNCGMCHIGNGYGTPGWDITDRTFEQLKTAITEAVSMPDFTYLSDYQILEITALITDGEAIFEGDCGICHSGNGMGQPHPGNGYPLTDFTFEQLKAGPVDMVGDRTDAQLKAIADALLSTP</sequence>
<dbReference type="InterPro" id="IPR013783">
    <property type="entry name" value="Ig-like_fold"/>
</dbReference>
<feature type="domain" description="Cytochrome c" evidence="5">
    <location>
        <begin position="1136"/>
        <end position="1204"/>
    </location>
</feature>
<dbReference type="InterPro" id="IPR036280">
    <property type="entry name" value="Multihaem_cyt_sf"/>
</dbReference>
<dbReference type="InterPro" id="IPR029865">
    <property type="entry name" value="KIAA0319-like"/>
</dbReference>
<evidence type="ECO:0000256" key="4">
    <source>
        <dbReference type="PROSITE-ProRule" id="PRU00433"/>
    </source>
</evidence>
<evidence type="ECO:0000313" key="6">
    <source>
        <dbReference type="EMBL" id="WNC71878.1"/>
    </source>
</evidence>
<dbReference type="InterPro" id="IPR009056">
    <property type="entry name" value="Cyt_c-like_dom"/>
</dbReference>
<protein>
    <recommendedName>
        <fullName evidence="5">Cytochrome c domain-containing protein</fullName>
    </recommendedName>
</protein>
<dbReference type="RefSeq" id="WP_348391002.1">
    <property type="nucleotide sequence ID" value="NZ_CP134145.1"/>
</dbReference>
<feature type="domain" description="Cytochrome c" evidence="5">
    <location>
        <begin position="305"/>
        <end position="435"/>
    </location>
</feature>
<dbReference type="PROSITE" id="PS51007">
    <property type="entry name" value="CYTC"/>
    <property type="match status" value="4"/>
</dbReference>
<dbReference type="Proteomes" id="UP001258994">
    <property type="component" value="Chromosome"/>
</dbReference>
<evidence type="ECO:0000259" key="5">
    <source>
        <dbReference type="PROSITE" id="PS51007"/>
    </source>
</evidence>
<dbReference type="SUPFAM" id="SSF46626">
    <property type="entry name" value="Cytochrome c"/>
    <property type="match status" value="5"/>
</dbReference>
<dbReference type="Gene3D" id="2.60.40.10">
    <property type="entry name" value="Immunoglobulins"/>
    <property type="match status" value="2"/>
</dbReference>
<evidence type="ECO:0000256" key="2">
    <source>
        <dbReference type="ARBA" id="ARBA00022723"/>
    </source>
</evidence>
<keyword evidence="7" id="KW-1185">Reference proteome</keyword>
<dbReference type="SUPFAM" id="SSF49299">
    <property type="entry name" value="PKD domain"/>
    <property type="match status" value="1"/>
</dbReference>
<gene>
    <name evidence="6" type="ORF">RGQ13_17410</name>
</gene>
<dbReference type="InterPro" id="IPR036909">
    <property type="entry name" value="Cyt_c-like_dom_sf"/>
</dbReference>
<keyword evidence="1 4" id="KW-0349">Heme</keyword>
<proteinExistence type="predicted"/>
<keyword evidence="3 4" id="KW-0408">Iron</keyword>
<dbReference type="PANTHER" id="PTHR46182">
    <property type="entry name" value="FI19480P1"/>
    <property type="match status" value="1"/>
</dbReference>
<evidence type="ECO:0000313" key="7">
    <source>
        <dbReference type="Proteomes" id="UP001258994"/>
    </source>
</evidence>
<evidence type="ECO:0000256" key="1">
    <source>
        <dbReference type="ARBA" id="ARBA00022617"/>
    </source>
</evidence>
<organism evidence="6 7">
    <name type="scientific">Thalassotalea psychrophila</name>
    <dbReference type="NCBI Taxonomy" id="3065647"/>
    <lineage>
        <taxon>Bacteria</taxon>
        <taxon>Pseudomonadati</taxon>
        <taxon>Pseudomonadota</taxon>
        <taxon>Gammaproteobacteria</taxon>
        <taxon>Alteromonadales</taxon>
        <taxon>Colwelliaceae</taxon>
        <taxon>Thalassotalea</taxon>
    </lineage>
</organism>
<dbReference type="PROSITE" id="PS51257">
    <property type="entry name" value="PROKAR_LIPOPROTEIN"/>
    <property type="match status" value="1"/>
</dbReference>